<dbReference type="RefSeq" id="WP_006022005.1">
    <property type="nucleotide sequence ID" value="NZ_KB375283.1"/>
</dbReference>
<dbReference type="HOGENOM" id="CLU_148073_0_0_5"/>
<comment type="caution">
    <text evidence="1">The sequence shown here is derived from an EMBL/GenBank/DDBJ whole genome shotgun (WGS) entry which is preliminary data.</text>
</comment>
<dbReference type="Pfam" id="PF14552">
    <property type="entry name" value="Tautomerase_2"/>
    <property type="match status" value="1"/>
</dbReference>
<reference evidence="1 2" key="1">
    <citation type="submission" date="2012-04" db="EMBL/GenBank/DDBJ databases">
        <title>The Genome Sequence of Afipia broomeae ATCC 49717.</title>
        <authorList>
            <consortium name="The Broad Institute Genome Sequencing Platform"/>
            <person name="Earl A."/>
            <person name="Ward D."/>
            <person name="Feldgarden M."/>
            <person name="Gevers D."/>
            <person name="Huys G."/>
            <person name="Walker B."/>
            <person name="Young S.K."/>
            <person name="Zeng Q."/>
            <person name="Gargeya S."/>
            <person name="Fitzgerald M."/>
            <person name="Haas B."/>
            <person name="Abouelleil A."/>
            <person name="Alvarado L."/>
            <person name="Arachchi H.M."/>
            <person name="Berlin A."/>
            <person name="Chapman S.B."/>
            <person name="Goldberg J."/>
            <person name="Griggs A."/>
            <person name="Gujja S."/>
            <person name="Hansen M."/>
            <person name="Howarth C."/>
            <person name="Imamovic A."/>
            <person name="Larimer J."/>
            <person name="McCowen C."/>
            <person name="Montmayeur A."/>
            <person name="Murphy C."/>
            <person name="Neiman D."/>
            <person name="Pearson M."/>
            <person name="Priest M."/>
            <person name="Roberts A."/>
            <person name="Saif S."/>
            <person name="Shea T."/>
            <person name="Sisk P."/>
            <person name="Sykes S."/>
            <person name="Wortman J."/>
            <person name="Nusbaum C."/>
            <person name="Birren B."/>
        </authorList>
    </citation>
    <scope>NUCLEOTIDE SEQUENCE [LARGE SCALE GENOMIC DNA]</scope>
    <source>
        <strain evidence="1 2">ATCC 49717</strain>
    </source>
</reference>
<dbReference type="eggNOG" id="COG1942">
    <property type="taxonomic scope" value="Bacteria"/>
</dbReference>
<dbReference type="Gene3D" id="3.30.429.10">
    <property type="entry name" value="Macrophage Migration Inhibitory Factor"/>
    <property type="match status" value="1"/>
</dbReference>
<accession>K8P7Y6</accession>
<dbReference type="PANTHER" id="PTHR38460:SF1">
    <property type="entry name" value="TAUTOMERASE YOLI-RELATED"/>
    <property type="match status" value="1"/>
</dbReference>
<organism evidence="1 2">
    <name type="scientific">Afipia broomeae ATCC 49717</name>
    <dbReference type="NCBI Taxonomy" id="883078"/>
    <lineage>
        <taxon>Bacteria</taxon>
        <taxon>Pseudomonadati</taxon>
        <taxon>Pseudomonadota</taxon>
        <taxon>Alphaproteobacteria</taxon>
        <taxon>Hyphomicrobiales</taxon>
        <taxon>Nitrobacteraceae</taxon>
        <taxon>Afipia</taxon>
    </lineage>
</organism>
<evidence type="ECO:0000313" key="1">
    <source>
        <dbReference type="EMBL" id="EKS36884.1"/>
    </source>
</evidence>
<dbReference type="InterPro" id="IPR037479">
    <property type="entry name" value="Tauto_MSAD"/>
</dbReference>
<proteinExistence type="predicted"/>
<protein>
    <recommendedName>
        <fullName evidence="3">4-oxalocrotonate tautomerase family enzyme</fullName>
    </recommendedName>
</protein>
<name>K8P7Y6_9BRAD</name>
<dbReference type="InterPro" id="IPR014347">
    <property type="entry name" value="Tautomerase/MIF_sf"/>
</dbReference>
<dbReference type="AlphaFoldDB" id="K8P7Y6"/>
<dbReference type="SUPFAM" id="SSF55331">
    <property type="entry name" value="Tautomerase/MIF"/>
    <property type="match status" value="1"/>
</dbReference>
<dbReference type="PANTHER" id="PTHR38460">
    <property type="entry name" value="TAUTOMERASE YOLI-RELATED"/>
    <property type="match status" value="1"/>
</dbReference>
<evidence type="ECO:0008006" key="3">
    <source>
        <dbReference type="Google" id="ProtNLM"/>
    </source>
</evidence>
<keyword evidence="2" id="KW-1185">Reference proteome</keyword>
<dbReference type="EMBL" id="AGWX01000004">
    <property type="protein sequence ID" value="EKS36884.1"/>
    <property type="molecule type" value="Genomic_DNA"/>
</dbReference>
<evidence type="ECO:0000313" key="2">
    <source>
        <dbReference type="Proteomes" id="UP000001096"/>
    </source>
</evidence>
<dbReference type="PATRIC" id="fig|883078.3.peg.3418"/>
<sequence length="126" mass="14282">MPLVRIDLAKGKSAEHRKAIGEIIYTAMIETINVPADDKFQVITEHAPEDLNFPKSYLGIEYSKDIVFIQVTLNGGRTVEMKKAFYKRIAADLHAQLNIRREDVFINLVEVAKENWSFGNGIAQYA</sequence>
<dbReference type="Proteomes" id="UP000001096">
    <property type="component" value="Unassembled WGS sequence"/>
</dbReference>
<gene>
    <name evidence="1" type="ORF">HMPREF9695_03302</name>
</gene>